<evidence type="ECO:0000313" key="2">
    <source>
        <dbReference type="EMBL" id="KAK7536389.1"/>
    </source>
</evidence>
<organism evidence="2 3">
    <name type="scientific">Phyllosticta citribraziliensis</name>
    <dbReference type="NCBI Taxonomy" id="989973"/>
    <lineage>
        <taxon>Eukaryota</taxon>
        <taxon>Fungi</taxon>
        <taxon>Dikarya</taxon>
        <taxon>Ascomycota</taxon>
        <taxon>Pezizomycotina</taxon>
        <taxon>Dothideomycetes</taxon>
        <taxon>Dothideomycetes incertae sedis</taxon>
        <taxon>Botryosphaeriales</taxon>
        <taxon>Phyllostictaceae</taxon>
        <taxon>Phyllosticta</taxon>
    </lineage>
</organism>
<name>A0ABR1LNT7_9PEZI</name>
<reference evidence="2 3" key="1">
    <citation type="submission" date="2024-04" db="EMBL/GenBank/DDBJ databases">
        <title>Phyllosticta paracitricarpa is synonymous to the EU quarantine fungus P. citricarpa based on phylogenomic analyses.</title>
        <authorList>
            <consortium name="Lawrence Berkeley National Laboratory"/>
            <person name="Van ingen-buijs V.A."/>
            <person name="Van westerhoven A.C."/>
            <person name="Haridas S."/>
            <person name="Skiadas P."/>
            <person name="Martin F."/>
            <person name="Groenewald J.Z."/>
            <person name="Crous P.W."/>
            <person name="Seidl M.F."/>
        </authorList>
    </citation>
    <scope>NUCLEOTIDE SEQUENCE [LARGE SCALE GENOMIC DNA]</scope>
    <source>
        <strain evidence="2 3">CPC 17464</strain>
    </source>
</reference>
<protein>
    <submittedName>
        <fullName evidence="2">Uncharacterized protein</fullName>
    </submittedName>
</protein>
<keyword evidence="1" id="KW-0812">Transmembrane</keyword>
<keyword evidence="3" id="KW-1185">Reference proteome</keyword>
<dbReference type="GeneID" id="92033543"/>
<proteinExistence type="predicted"/>
<dbReference type="EMBL" id="JBBPEH010000007">
    <property type="protein sequence ID" value="KAK7536389.1"/>
    <property type="molecule type" value="Genomic_DNA"/>
</dbReference>
<dbReference type="RefSeq" id="XP_066654805.1">
    <property type="nucleotide sequence ID" value="XM_066800637.1"/>
</dbReference>
<accession>A0ABR1LNT7</accession>
<dbReference type="Proteomes" id="UP001360953">
    <property type="component" value="Unassembled WGS sequence"/>
</dbReference>
<keyword evidence="1" id="KW-0472">Membrane</keyword>
<sequence>MQPSAGSIDSVETEHLRASRSWKQVQAAGRHLTPRAALQPPAIVMTPKAARCDITADTLSGNRRRTRPGGQSRTVDVHPRLLPPQARRGMWLRNGTVIWGPHGVASADRPAGLHWIGRQACRMKTGILFTSNGDAPRRFAWRGLMVPVGRLGLVVMLLACTAILKPNQRR</sequence>
<feature type="transmembrane region" description="Helical" evidence="1">
    <location>
        <begin position="139"/>
        <end position="164"/>
    </location>
</feature>
<keyword evidence="1" id="KW-1133">Transmembrane helix</keyword>
<evidence type="ECO:0000256" key="1">
    <source>
        <dbReference type="SAM" id="Phobius"/>
    </source>
</evidence>
<comment type="caution">
    <text evidence="2">The sequence shown here is derived from an EMBL/GenBank/DDBJ whole genome shotgun (WGS) entry which is preliminary data.</text>
</comment>
<gene>
    <name evidence="2" type="ORF">J3D65DRAFT_628431</name>
</gene>
<evidence type="ECO:0000313" key="3">
    <source>
        <dbReference type="Proteomes" id="UP001360953"/>
    </source>
</evidence>